<dbReference type="InterPro" id="IPR005198">
    <property type="entry name" value="Glyco_hydro_76"/>
</dbReference>
<keyword evidence="3" id="KW-1185">Reference proteome</keyword>
<evidence type="ECO:0000313" key="3">
    <source>
        <dbReference type="Proteomes" id="UP000326924"/>
    </source>
</evidence>
<dbReference type="PANTHER" id="PTHR47791:SF3">
    <property type="entry name" value="MEIOTICALLY UP-REGULATED GENE 191 PROTEIN"/>
    <property type="match status" value="1"/>
</dbReference>
<feature type="region of interest" description="Disordered" evidence="1">
    <location>
        <begin position="36"/>
        <end position="76"/>
    </location>
</feature>
<gene>
    <name evidence="2" type="ORF">FN846DRAFT_938155</name>
</gene>
<reference evidence="2 3" key="1">
    <citation type="submission" date="2019-09" db="EMBL/GenBank/DDBJ databases">
        <title>Draft genome of the ectomycorrhizal ascomycete Sphaerosporella brunnea.</title>
        <authorList>
            <consortium name="DOE Joint Genome Institute"/>
            <person name="Benucci G.M."/>
            <person name="Marozzi G."/>
            <person name="Antonielli L."/>
            <person name="Sanchez S."/>
            <person name="Marco P."/>
            <person name="Wang X."/>
            <person name="Falini L.B."/>
            <person name="Barry K."/>
            <person name="Haridas S."/>
            <person name="Lipzen A."/>
            <person name="Labutti K."/>
            <person name="Grigoriev I.V."/>
            <person name="Murat C."/>
            <person name="Martin F."/>
            <person name="Albertini E."/>
            <person name="Donnini D."/>
            <person name="Bonito G."/>
        </authorList>
    </citation>
    <scope>NUCLEOTIDE SEQUENCE [LARGE SCALE GENOMIC DNA]</scope>
    <source>
        <strain evidence="2 3">Sb_GMNB300</strain>
    </source>
</reference>
<dbReference type="Gene3D" id="1.50.10.20">
    <property type="match status" value="1"/>
</dbReference>
<dbReference type="GO" id="GO:0016787">
    <property type="term" value="F:hydrolase activity"/>
    <property type="evidence" value="ECO:0007669"/>
    <property type="project" value="UniProtKB-KW"/>
</dbReference>
<sequence length="491" mass="55582">MTANRFLVPSLQTYVMWMIPSTTMSFSKIKQRIKNHLQKPHDYPSAPPPSHHHTPHPPPPHSYPSPNVSAPLPVPVGPHTNNPFTIEGIRLCRATWQHFWDARHSHFVTEKASTETVGDWHGYTLWPFVIGIEALLEAEAAAPGQFTSEIRTAFEACEKYRSRQRRGAYTAWVWFEGNDDVYYDDDAQVAIALLKAYELPTLRDRVYLIRAYEIVTFLFTGWDHKRGGMRWHVDKPEARNACTTNLSAVAALKLAAALQHTGQDPRSFGIPQSPGVADLLQFARNCSDWVVNELSEESGLIKDGAGGGPTWTYNTGTALYTVCLLQQFRAEEELAQRAYRLAEAAVDRGKSLFDQSNPSVEHRYWWDSTFFVQLLVEGLVEFVQVFGEFYPETAGQARLELRRHCEYLMKYMKGRDGLYVRNLRLYVVSMDHLRMYQELTGDTGRGPALDASERWSDEASMKLPVEQRGICKTLLGCGGAARSLLIAGRIV</sequence>
<dbReference type="EMBL" id="VXIS01000043">
    <property type="protein sequence ID" value="KAA8910675.1"/>
    <property type="molecule type" value="Genomic_DNA"/>
</dbReference>
<dbReference type="PANTHER" id="PTHR47791">
    <property type="entry name" value="MEIOTICALLY UP-REGULATED GENE 191 PROTEIN"/>
    <property type="match status" value="1"/>
</dbReference>
<dbReference type="InterPro" id="IPR008928">
    <property type="entry name" value="6-hairpin_glycosidase_sf"/>
</dbReference>
<dbReference type="InParanoid" id="A0A5J5F3E4"/>
<dbReference type="AlphaFoldDB" id="A0A5J5F3E4"/>
<organism evidence="2 3">
    <name type="scientific">Sphaerosporella brunnea</name>
    <dbReference type="NCBI Taxonomy" id="1250544"/>
    <lineage>
        <taxon>Eukaryota</taxon>
        <taxon>Fungi</taxon>
        <taxon>Dikarya</taxon>
        <taxon>Ascomycota</taxon>
        <taxon>Pezizomycotina</taxon>
        <taxon>Pezizomycetes</taxon>
        <taxon>Pezizales</taxon>
        <taxon>Pyronemataceae</taxon>
        <taxon>Sphaerosporella</taxon>
    </lineage>
</organism>
<dbReference type="InterPro" id="IPR053169">
    <property type="entry name" value="MUG_Protein"/>
</dbReference>
<accession>A0A5J5F3E4</accession>
<evidence type="ECO:0000256" key="1">
    <source>
        <dbReference type="SAM" id="MobiDB-lite"/>
    </source>
</evidence>
<dbReference type="GO" id="GO:0005975">
    <property type="term" value="P:carbohydrate metabolic process"/>
    <property type="evidence" value="ECO:0007669"/>
    <property type="project" value="InterPro"/>
</dbReference>
<dbReference type="Pfam" id="PF03663">
    <property type="entry name" value="Glyco_hydro_76"/>
    <property type="match status" value="1"/>
</dbReference>
<dbReference type="Proteomes" id="UP000326924">
    <property type="component" value="Unassembled WGS sequence"/>
</dbReference>
<comment type="caution">
    <text evidence="2">The sequence shown here is derived from an EMBL/GenBank/DDBJ whole genome shotgun (WGS) entry which is preliminary data.</text>
</comment>
<evidence type="ECO:0000313" key="2">
    <source>
        <dbReference type="EMBL" id="KAA8910675.1"/>
    </source>
</evidence>
<keyword evidence="2" id="KW-0378">Hydrolase</keyword>
<protein>
    <submittedName>
        <fullName evidence="2">Glycosyl hydrolase family 76-domain-containing protein</fullName>
    </submittedName>
</protein>
<dbReference type="OrthoDB" id="9984024at2759"/>
<proteinExistence type="predicted"/>
<dbReference type="SUPFAM" id="SSF48208">
    <property type="entry name" value="Six-hairpin glycosidases"/>
    <property type="match status" value="1"/>
</dbReference>
<name>A0A5J5F3E4_9PEZI</name>